<accession>A0A8S1RIB4</accession>
<gene>
    <name evidence="2" type="ORF">PSON_ATCC_30995.1.T1720084</name>
</gene>
<sequence length="467" mass="55194">MQPELICNLCSKQQFIKFISIFDSTLACERCLTKLINPIQYEVFYSALKKLYAHNELQNLNLQRHVQNLKNKYLRLFDNILQELQKAQKSEKFEKILHNYFNYMDIKELLKLINIQYVNEEVIIENLEQQLSKNLEKQILELNIKIQEIEKSLKLDLNSKQDFKHTQKLQTSENSFEIQTSGTNIFFLQQKIVVQNEKFITIYSQDQESIFEKYFDDCIQLFQSQVNNNIVGIVSSKTLSLITLNEKNCQLINYNQVAELKSDICGLCFNEDSSLICYSDYEGIHISEYINNQLKEAALIENEKLNDGIEPFLINLLVCIKNQIYYINDRGSLYRYDFNPQLKQINCKMTYHSKLQHMYAYINVIQNNVYISSLKNHFYHYIIQDDQFKLINSVSSQHQNFKKNLVINDLLFVLYKQELKIYKLDQELKLVGSKQFQNEKLLSIAVFFPNALLVGTKVYYLNILSLI</sequence>
<feature type="coiled-coil region" evidence="1">
    <location>
        <begin position="110"/>
        <end position="152"/>
    </location>
</feature>
<evidence type="ECO:0000313" key="2">
    <source>
        <dbReference type="EMBL" id="CAD8127033.1"/>
    </source>
</evidence>
<reference evidence="2" key="1">
    <citation type="submission" date="2021-01" db="EMBL/GenBank/DDBJ databases">
        <authorList>
            <consortium name="Genoscope - CEA"/>
            <person name="William W."/>
        </authorList>
    </citation>
    <scope>NUCLEOTIDE SEQUENCE</scope>
</reference>
<keyword evidence="1" id="KW-0175">Coiled coil</keyword>
<protein>
    <submittedName>
        <fullName evidence="2">Uncharacterized protein</fullName>
    </submittedName>
</protein>
<evidence type="ECO:0000256" key="1">
    <source>
        <dbReference type="SAM" id="Coils"/>
    </source>
</evidence>
<proteinExistence type="predicted"/>
<keyword evidence="3" id="KW-1185">Reference proteome</keyword>
<evidence type="ECO:0000313" key="3">
    <source>
        <dbReference type="Proteomes" id="UP000692954"/>
    </source>
</evidence>
<organism evidence="2 3">
    <name type="scientific">Paramecium sonneborni</name>
    <dbReference type="NCBI Taxonomy" id="65129"/>
    <lineage>
        <taxon>Eukaryota</taxon>
        <taxon>Sar</taxon>
        <taxon>Alveolata</taxon>
        <taxon>Ciliophora</taxon>
        <taxon>Intramacronucleata</taxon>
        <taxon>Oligohymenophorea</taxon>
        <taxon>Peniculida</taxon>
        <taxon>Parameciidae</taxon>
        <taxon>Paramecium</taxon>
    </lineage>
</organism>
<dbReference type="AlphaFoldDB" id="A0A8S1RIB4"/>
<comment type="caution">
    <text evidence="2">The sequence shown here is derived from an EMBL/GenBank/DDBJ whole genome shotgun (WGS) entry which is preliminary data.</text>
</comment>
<name>A0A8S1RIB4_9CILI</name>
<dbReference type="EMBL" id="CAJJDN010000172">
    <property type="protein sequence ID" value="CAD8127033.1"/>
    <property type="molecule type" value="Genomic_DNA"/>
</dbReference>
<dbReference type="Proteomes" id="UP000692954">
    <property type="component" value="Unassembled WGS sequence"/>
</dbReference>